<dbReference type="InterPro" id="IPR036942">
    <property type="entry name" value="Beta-barrel_TonB_sf"/>
</dbReference>
<dbReference type="GO" id="GO:0015344">
    <property type="term" value="F:siderophore uptake transmembrane transporter activity"/>
    <property type="evidence" value="ECO:0007669"/>
    <property type="project" value="TreeGrafter"/>
</dbReference>
<evidence type="ECO:0000313" key="14">
    <source>
        <dbReference type="EMBL" id="AXY74577.1"/>
    </source>
</evidence>
<dbReference type="InterPro" id="IPR023996">
    <property type="entry name" value="TonB-dep_OMP_SusC/RagA"/>
</dbReference>
<dbReference type="InterPro" id="IPR008969">
    <property type="entry name" value="CarboxyPept-like_regulatory"/>
</dbReference>
<keyword evidence="7" id="KW-0408">Iron</keyword>
<dbReference type="RefSeq" id="WP_119050462.1">
    <property type="nucleotide sequence ID" value="NZ_CP032157.1"/>
</dbReference>
<comment type="subcellular location">
    <subcellularLocation>
        <location evidence="1 11">Cell outer membrane</location>
        <topology evidence="1 11">Multi-pass membrane protein</topology>
    </subcellularLocation>
</comment>
<evidence type="ECO:0000256" key="12">
    <source>
        <dbReference type="SAM" id="SignalP"/>
    </source>
</evidence>
<evidence type="ECO:0000256" key="8">
    <source>
        <dbReference type="ARBA" id="ARBA00023065"/>
    </source>
</evidence>
<gene>
    <name evidence="14" type="ORF">D3H65_11560</name>
</gene>
<dbReference type="NCBIfam" id="TIGR04057">
    <property type="entry name" value="SusC_RagA_signa"/>
    <property type="match status" value="1"/>
</dbReference>
<sequence length="1040" mass="114619">MRKTLRLLLAVFLLLPGVTVSYAQERTVIGTIYSEDNTPLVSVTVTNKTTKKSVVTNPSGRFIIQAAKGQVLAISYIGYASKEVTVGDNAEITIKLSSSQNQMDAVEVTALGIPRSKKSLGYSTQQVKGEDLAQAQRENLLTALAGRVAGVTVTTTTGLPGASVGIMLRGAVSMDGSNQPLFVIDGMPVDNSTFHQSALVSDGPNRNNDYTNRLGDINPNDIESINILKGPEATALYGNAGASGAIIITTRKAKAGRSLTSYDNAFRVEKVTRFPEIQQIYGRGTAGNRDLLTRTFLGPKFADTATLYNNIEGFFKNGFTQKHNLSVESGSEKNSYRLSTNYVDQDGIVPQTGYRRFSARLTGSAILSPKFDIQSSLNYVTVKTRKATKGQFGFLLSLLTWPSDDNIKNYLNPDGSRREISEGSTSEIDNPYWDVEKNRSEDETNHFIGNVNLNFKPFKWLLLKTTLGVDQQTTTGFTFINPQSRSGISTGGNIETFTETNLLYTGQFTAIATKQFRDVSTQFVTGFAFDQKEYEVNAMRGERFYLPEYISINNTDPTTMRSKSTLNRVRNVGWFGQAQAGYKDIIFATLSARYDGASTLVRPVRPETTLAERTDPAFFFYPAASLAFNFSELEPFKSMSWLDYGKLRFSAGKTGKTAKSAYVTDNRYVPVQTTGGGFALSVYAGNEQLTPEFTYNYEVGTEMKFLKNRLGIDVAYYHVESKSQILAPRVSYASGAILKWLNGGTIRNRGIEVMLTGTPVKTKDFNWDVTVNFDKNVNRITAMPVGLPMFYIADYDMVPFGGVKAMYREGNSISALGVEASGATAFQRNNAGQILINPSSGLPYRDTVGSMLGDRNPDFKIGFINTIRYKNWSLNFNFDIRKGGDIFNANDLVLNNIGLGKRTADRETPRVIQGVLKDGLENTANPTANTISVTPYYQNGYYNNIYNVEDYFERDINWIRLRDATLSYNFTSWLTKKNSFFKSGSIFVTGTDLFILTNYTGVDPNVSGLTASAGGYGGQGYDYGALALPVGINFGLRVSF</sequence>
<feature type="domain" description="TonB-dependent receptor plug" evidence="13">
    <location>
        <begin position="117"/>
        <end position="245"/>
    </location>
</feature>
<accession>A0A3B7MLJ1</accession>
<dbReference type="InterPro" id="IPR037066">
    <property type="entry name" value="Plug_dom_sf"/>
</dbReference>
<keyword evidence="6 12" id="KW-0732">Signal</keyword>
<keyword evidence="9 11" id="KW-0472">Membrane</keyword>
<dbReference type="EMBL" id="CP032157">
    <property type="protein sequence ID" value="AXY74577.1"/>
    <property type="molecule type" value="Genomic_DNA"/>
</dbReference>
<keyword evidence="4" id="KW-0410">Iron transport</keyword>
<dbReference type="PROSITE" id="PS52016">
    <property type="entry name" value="TONB_DEPENDENT_REC_3"/>
    <property type="match status" value="1"/>
</dbReference>
<evidence type="ECO:0000256" key="2">
    <source>
        <dbReference type="ARBA" id="ARBA00022448"/>
    </source>
</evidence>
<keyword evidence="15" id="KW-1185">Reference proteome</keyword>
<keyword evidence="10 11" id="KW-0998">Cell outer membrane</keyword>
<feature type="signal peptide" evidence="12">
    <location>
        <begin position="1"/>
        <end position="23"/>
    </location>
</feature>
<dbReference type="PANTHER" id="PTHR32552:SF68">
    <property type="entry name" value="FERRICHROME OUTER MEMBRANE TRANSPORTER_PHAGE RECEPTOR"/>
    <property type="match status" value="1"/>
</dbReference>
<evidence type="ECO:0000256" key="11">
    <source>
        <dbReference type="PROSITE-ProRule" id="PRU01360"/>
    </source>
</evidence>
<dbReference type="Pfam" id="PF13715">
    <property type="entry name" value="CarbopepD_reg_2"/>
    <property type="match status" value="1"/>
</dbReference>
<dbReference type="InterPro" id="IPR023997">
    <property type="entry name" value="TonB-dep_OMP_SusC/RagA_CS"/>
</dbReference>
<dbReference type="GO" id="GO:0009279">
    <property type="term" value="C:cell outer membrane"/>
    <property type="evidence" value="ECO:0007669"/>
    <property type="project" value="UniProtKB-SubCell"/>
</dbReference>
<keyword evidence="8" id="KW-0406">Ion transport</keyword>
<evidence type="ECO:0000256" key="3">
    <source>
        <dbReference type="ARBA" id="ARBA00022452"/>
    </source>
</evidence>
<organism evidence="14 15">
    <name type="scientific">Paraflavitalea soli</name>
    <dbReference type="NCBI Taxonomy" id="2315862"/>
    <lineage>
        <taxon>Bacteria</taxon>
        <taxon>Pseudomonadati</taxon>
        <taxon>Bacteroidota</taxon>
        <taxon>Chitinophagia</taxon>
        <taxon>Chitinophagales</taxon>
        <taxon>Chitinophagaceae</taxon>
        <taxon>Paraflavitalea</taxon>
    </lineage>
</organism>
<evidence type="ECO:0000256" key="5">
    <source>
        <dbReference type="ARBA" id="ARBA00022692"/>
    </source>
</evidence>
<dbReference type="InterPro" id="IPR039426">
    <property type="entry name" value="TonB-dep_rcpt-like"/>
</dbReference>
<keyword evidence="3 11" id="KW-1134">Transmembrane beta strand</keyword>
<dbReference type="KEGG" id="pseg:D3H65_11560"/>
<dbReference type="Gene3D" id="2.40.170.20">
    <property type="entry name" value="TonB-dependent receptor, beta-barrel domain"/>
    <property type="match status" value="1"/>
</dbReference>
<evidence type="ECO:0000256" key="7">
    <source>
        <dbReference type="ARBA" id="ARBA00023004"/>
    </source>
</evidence>
<dbReference type="Gene3D" id="2.170.130.10">
    <property type="entry name" value="TonB-dependent receptor, plug domain"/>
    <property type="match status" value="1"/>
</dbReference>
<keyword evidence="2 11" id="KW-0813">Transport</keyword>
<feature type="chain" id="PRO_5017776310" evidence="12">
    <location>
        <begin position="24"/>
        <end position="1040"/>
    </location>
</feature>
<evidence type="ECO:0000256" key="1">
    <source>
        <dbReference type="ARBA" id="ARBA00004571"/>
    </source>
</evidence>
<reference evidence="14 15" key="1">
    <citation type="submission" date="2018-09" db="EMBL/GenBank/DDBJ databases">
        <title>Genome sequencing of strain 6GH32-13.</title>
        <authorList>
            <person name="Weon H.-Y."/>
            <person name="Heo J."/>
            <person name="Kwon S.-W."/>
        </authorList>
    </citation>
    <scope>NUCLEOTIDE SEQUENCE [LARGE SCALE GENOMIC DNA]</scope>
    <source>
        <strain evidence="14 15">5GH32-13</strain>
    </source>
</reference>
<keyword evidence="5 11" id="KW-0812">Transmembrane</keyword>
<dbReference type="OrthoDB" id="609136at2"/>
<evidence type="ECO:0000256" key="9">
    <source>
        <dbReference type="ARBA" id="ARBA00023136"/>
    </source>
</evidence>
<dbReference type="NCBIfam" id="TIGR04056">
    <property type="entry name" value="OMP_RagA_SusC"/>
    <property type="match status" value="1"/>
</dbReference>
<evidence type="ECO:0000259" key="13">
    <source>
        <dbReference type="Pfam" id="PF07715"/>
    </source>
</evidence>
<dbReference type="InterPro" id="IPR012910">
    <property type="entry name" value="Plug_dom"/>
</dbReference>
<evidence type="ECO:0000256" key="6">
    <source>
        <dbReference type="ARBA" id="ARBA00022729"/>
    </source>
</evidence>
<name>A0A3B7MLJ1_9BACT</name>
<comment type="similarity">
    <text evidence="11">Belongs to the TonB-dependent receptor family.</text>
</comment>
<evidence type="ECO:0000256" key="4">
    <source>
        <dbReference type="ARBA" id="ARBA00022496"/>
    </source>
</evidence>
<evidence type="ECO:0000256" key="10">
    <source>
        <dbReference type="ARBA" id="ARBA00023237"/>
    </source>
</evidence>
<dbReference type="AlphaFoldDB" id="A0A3B7MLJ1"/>
<dbReference type="Pfam" id="PF07715">
    <property type="entry name" value="Plug"/>
    <property type="match status" value="1"/>
</dbReference>
<dbReference type="PANTHER" id="PTHR32552">
    <property type="entry name" value="FERRICHROME IRON RECEPTOR-RELATED"/>
    <property type="match status" value="1"/>
</dbReference>
<evidence type="ECO:0000313" key="15">
    <source>
        <dbReference type="Proteomes" id="UP000263900"/>
    </source>
</evidence>
<proteinExistence type="inferred from homology"/>
<dbReference type="Proteomes" id="UP000263900">
    <property type="component" value="Chromosome"/>
</dbReference>
<dbReference type="SUPFAM" id="SSF56935">
    <property type="entry name" value="Porins"/>
    <property type="match status" value="1"/>
</dbReference>
<protein>
    <submittedName>
        <fullName evidence="14">SusC/RagA family TonB-linked outer membrane protein</fullName>
    </submittedName>
</protein>
<dbReference type="SUPFAM" id="SSF49464">
    <property type="entry name" value="Carboxypeptidase regulatory domain-like"/>
    <property type="match status" value="1"/>
</dbReference>